<dbReference type="EMBL" id="JALPQF010000003">
    <property type="protein sequence ID" value="MCK8479821.1"/>
    <property type="molecule type" value="Genomic_DNA"/>
</dbReference>
<keyword evidence="16" id="KW-1185">Reference proteome</keyword>
<dbReference type="Pfam" id="PF07715">
    <property type="entry name" value="Plug"/>
    <property type="match status" value="1"/>
</dbReference>
<evidence type="ECO:0000259" key="13">
    <source>
        <dbReference type="Pfam" id="PF00593"/>
    </source>
</evidence>
<dbReference type="Pfam" id="PF00593">
    <property type="entry name" value="TonB_dep_Rec_b-barrel"/>
    <property type="match status" value="1"/>
</dbReference>
<sequence length="1066" mass="117356">MTTKIFSLIFLVFTSFAFSQEVDVRGTVTDQVSGEPLPGVNILVKGTSIGAYTDFDGNFEIKNIQVNSVLVFTYVGFKDQEVIVKNDEPLSVRLIQDSESLDEVVIIGYGSQRKELVTGAYSSIDAESIVETNPTRIEEALKGSAAGVQVNANSGSPGAALNIRIRGITTNGDNSPLVIVDGVNIGNDLSIIDPNDIEKMDIIKDASSAIYGVQGANGVILITTKSGKKNRKTKFSYNSYYTIQEADNQIDLLNNYEYAVYVNETEAADGNPIPYPNLQNIENNTDWQDELFERAPMFNHNLSITGGSETTSYGFSASYFAQDGVIASDKSNYKRWTIKNNLGVDVTEKLRLNTFLLYTNIRSKAIPEGGRGSALYYALNASPLTPVFDDSTPANISGGYAFIGQEQGNEIINPLALINNTYNEGYADRFTGKVELEYDIIDNLKATSRFNFNYSDFGGRSYFPLQYYGLGKVVNNVQLDANNPEVFDLDRNDDGIRDLYSTVAENSQHAFDYTWENFVDYSKTFNDKHNFNVLLGTSIRSEIYKGFFGSGPLNSGPDTWSNAYLGNTNSIIQVVDDEVTSSLVTAADGRNENRWYSFFGRIQYDYEGKYILSAMVRRDASTKFGPNNRVGNFPSISAGWLVSNEEFFDVNFINKLKVRGSWGITGNDKIGNFRWLGLLQGTSGEATYPFDDLLSFGNAVGALANPDLKWETNTQTNIGVDLGLFDNKLNLTVDYYKKTTEDLLLVPEVSGILGSTAGGSSAPFVNAGTIENKGIDLSINYSHDFNEDFNISVGYTLTSIKNKALKVNNAAGFIPGGLFGLNQTTSRFQTGLPIGVFYGLKMDGIYQNQAEIDALNTDTNNDGVIDGLDAPFQANASPGDIRYVDVDGDGVIEYGSSDDQTVIGNPIPDYTMGFNLNINYKSIDFGTSLYASIGNDIARSYERFLTYSNKPNFYLDRWTGEGTSNTVPRASNTASNNYLFSSFFVEDGSYLRIQNVQLGYSLPQAISEKLNLDKFRIYVAVNNLYTFTKYRGYNPDVSNASPLGAGVDLGQYPQTRTFTTGINVSF</sequence>
<dbReference type="InterPro" id="IPR037066">
    <property type="entry name" value="Plug_dom_sf"/>
</dbReference>
<keyword evidence="4 10" id="KW-0812">Transmembrane</keyword>
<evidence type="ECO:0000256" key="8">
    <source>
        <dbReference type="ARBA" id="ARBA00023170"/>
    </source>
</evidence>
<comment type="caution">
    <text evidence="15">The sequence shown here is derived from an EMBL/GenBank/DDBJ whole genome shotgun (WGS) entry which is preliminary data.</text>
</comment>
<dbReference type="Gene3D" id="2.40.170.20">
    <property type="entry name" value="TonB-dependent receptor, beta-barrel domain"/>
    <property type="match status" value="1"/>
</dbReference>
<evidence type="ECO:0000256" key="6">
    <source>
        <dbReference type="ARBA" id="ARBA00023077"/>
    </source>
</evidence>
<dbReference type="InterPro" id="IPR008969">
    <property type="entry name" value="CarboxyPept-like_regulatory"/>
</dbReference>
<keyword evidence="6 11" id="KW-0798">TonB box</keyword>
<dbReference type="NCBIfam" id="TIGR04057">
    <property type="entry name" value="SusC_RagA_signa"/>
    <property type="match status" value="1"/>
</dbReference>
<dbReference type="InterPro" id="IPR023997">
    <property type="entry name" value="TonB-dep_OMP_SusC/RagA_CS"/>
</dbReference>
<dbReference type="NCBIfam" id="TIGR04056">
    <property type="entry name" value="OMP_RagA_SusC"/>
    <property type="match status" value="1"/>
</dbReference>
<dbReference type="PANTHER" id="PTHR30069">
    <property type="entry name" value="TONB-DEPENDENT OUTER MEMBRANE RECEPTOR"/>
    <property type="match status" value="1"/>
</dbReference>
<dbReference type="InterPro" id="IPR036942">
    <property type="entry name" value="Beta-barrel_TonB_sf"/>
</dbReference>
<dbReference type="Pfam" id="PF13715">
    <property type="entry name" value="CarbopepD_reg_2"/>
    <property type="match status" value="1"/>
</dbReference>
<keyword evidence="9 10" id="KW-0998">Cell outer membrane</keyword>
<dbReference type="InterPro" id="IPR000531">
    <property type="entry name" value="Beta-barrel_TonB"/>
</dbReference>
<gene>
    <name evidence="15" type="ORF">MUY34_04265</name>
</gene>
<dbReference type="Gene3D" id="2.60.40.1120">
    <property type="entry name" value="Carboxypeptidase-like, regulatory domain"/>
    <property type="match status" value="1"/>
</dbReference>
<evidence type="ECO:0000256" key="4">
    <source>
        <dbReference type="ARBA" id="ARBA00022692"/>
    </source>
</evidence>
<keyword evidence="7 10" id="KW-0472">Membrane</keyword>
<feature type="domain" description="TonB-dependent receptor plug" evidence="14">
    <location>
        <begin position="117"/>
        <end position="219"/>
    </location>
</feature>
<evidence type="ECO:0000256" key="5">
    <source>
        <dbReference type="ARBA" id="ARBA00022729"/>
    </source>
</evidence>
<accession>A0ABT0H616</accession>
<evidence type="ECO:0000256" key="7">
    <source>
        <dbReference type="ARBA" id="ARBA00023136"/>
    </source>
</evidence>
<comment type="subcellular location">
    <subcellularLocation>
        <location evidence="1 10">Cell outer membrane</location>
        <topology evidence="1 10">Multi-pass membrane protein</topology>
    </subcellularLocation>
</comment>
<dbReference type="SUPFAM" id="SSF49464">
    <property type="entry name" value="Carboxypeptidase regulatory domain-like"/>
    <property type="match status" value="1"/>
</dbReference>
<evidence type="ECO:0000256" key="10">
    <source>
        <dbReference type="PROSITE-ProRule" id="PRU01360"/>
    </source>
</evidence>
<dbReference type="RefSeq" id="WP_248412071.1">
    <property type="nucleotide sequence ID" value="NZ_JALPQF010000003.1"/>
</dbReference>
<dbReference type="Proteomes" id="UP001203687">
    <property type="component" value="Unassembled WGS sequence"/>
</dbReference>
<evidence type="ECO:0000256" key="1">
    <source>
        <dbReference type="ARBA" id="ARBA00004571"/>
    </source>
</evidence>
<dbReference type="InterPro" id="IPR039426">
    <property type="entry name" value="TonB-dep_rcpt-like"/>
</dbReference>
<evidence type="ECO:0000256" key="3">
    <source>
        <dbReference type="ARBA" id="ARBA00022452"/>
    </source>
</evidence>
<dbReference type="PROSITE" id="PS52016">
    <property type="entry name" value="TONB_DEPENDENT_REC_3"/>
    <property type="match status" value="1"/>
</dbReference>
<name>A0ABT0H616_9FLAO</name>
<protein>
    <submittedName>
        <fullName evidence="15">TonB-dependent receptor</fullName>
    </submittedName>
</protein>
<dbReference type="PANTHER" id="PTHR30069:SF29">
    <property type="entry name" value="HEMOGLOBIN AND HEMOGLOBIN-HAPTOGLOBIN-BINDING PROTEIN 1-RELATED"/>
    <property type="match status" value="1"/>
</dbReference>
<feature type="signal peptide" evidence="12">
    <location>
        <begin position="1"/>
        <end position="19"/>
    </location>
</feature>
<feature type="chain" id="PRO_5045563059" evidence="12">
    <location>
        <begin position="20"/>
        <end position="1066"/>
    </location>
</feature>
<evidence type="ECO:0000256" key="12">
    <source>
        <dbReference type="SAM" id="SignalP"/>
    </source>
</evidence>
<reference evidence="15" key="1">
    <citation type="submission" date="2022-04" db="EMBL/GenBank/DDBJ databases">
        <authorList>
            <person name="Ren T."/>
        </authorList>
    </citation>
    <scope>NUCLEOTIDE SEQUENCE</scope>
    <source>
        <strain evidence="15">F63249</strain>
    </source>
</reference>
<dbReference type="InterPro" id="IPR012910">
    <property type="entry name" value="Plug_dom"/>
</dbReference>
<proteinExistence type="inferred from homology"/>
<dbReference type="SUPFAM" id="SSF56935">
    <property type="entry name" value="Porins"/>
    <property type="match status" value="1"/>
</dbReference>
<evidence type="ECO:0000313" key="15">
    <source>
        <dbReference type="EMBL" id="MCK8479821.1"/>
    </source>
</evidence>
<evidence type="ECO:0000256" key="9">
    <source>
        <dbReference type="ARBA" id="ARBA00023237"/>
    </source>
</evidence>
<dbReference type="InterPro" id="IPR023996">
    <property type="entry name" value="TonB-dep_OMP_SusC/RagA"/>
</dbReference>
<keyword evidence="2 10" id="KW-0813">Transport</keyword>
<keyword evidence="3 10" id="KW-1134">Transmembrane beta strand</keyword>
<comment type="similarity">
    <text evidence="10 11">Belongs to the TonB-dependent receptor family.</text>
</comment>
<evidence type="ECO:0000256" key="2">
    <source>
        <dbReference type="ARBA" id="ARBA00022448"/>
    </source>
</evidence>
<keyword evidence="8 15" id="KW-0675">Receptor</keyword>
<evidence type="ECO:0000313" key="16">
    <source>
        <dbReference type="Proteomes" id="UP001203687"/>
    </source>
</evidence>
<dbReference type="Gene3D" id="2.170.130.10">
    <property type="entry name" value="TonB-dependent receptor, plug domain"/>
    <property type="match status" value="1"/>
</dbReference>
<organism evidence="15 16">
    <name type="scientific">Psychroserpens algicola</name>
    <dbReference type="NCBI Taxonomy" id="1719034"/>
    <lineage>
        <taxon>Bacteria</taxon>
        <taxon>Pseudomonadati</taxon>
        <taxon>Bacteroidota</taxon>
        <taxon>Flavobacteriia</taxon>
        <taxon>Flavobacteriales</taxon>
        <taxon>Flavobacteriaceae</taxon>
        <taxon>Psychroserpens</taxon>
    </lineage>
</organism>
<keyword evidence="5 12" id="KW-0732">Signal</keyword>
<evidence type="ECO:0000259" key="14">
    <source>
        <dbReference type="Pfam" id="PF07715"/>
    </source>
</evidence>
<feature type="domain" description="TonB-dependent receptor-like beta-barrel" evidence="13">
    <location>
        <begin position="417"/>
        <end position="933"/>
    </location>
</feature>
<evidence type="ECO:0000256" key="11">
    <source>
        <dbReference type="RuleBase" id="RU003357"/>
    </source>
</evidence>